<evidence type="ECO:0000313" key="3">
    <source>
        <dbReference type="EMBL" id="SHK63158.1"/>
    </source>
</evidence>
<dbReference type="STRING" id="1123349.SAMN02744037_02720"/>
<dbReference type="Proteomes" id="UP000242497">
    <property type="component" value="Unassembled WGS sequence"/>
</dbReference>
<name>A0A1M6U254_9FIRM</name>
<gene>
    <name evidence="3" type="ORF">SAMN02744037_02720</name>
</gene>
<keyword evidence="1" id="KW-0677">Repeat</keyword>
<evidence type="ECO:0000256" key="1">
    <source>
        <dbReference type="ARBA" id="ARBA00022737"/>
    </source>
</evidence>
<dbReference type="AlphaFoldDB" id="A0A1M6U254"/>
<proteinExistence type="predicted"/>
<sequence>MRYKKSKALIFLITFSLVIGGSSFIFSYNNDWSSQAISDFLSNKVESPSVLKDEKYHQNITREEFAELVVSLYAVASKIDKNAVQLEQNPFKDTDSIDVQRAYSLGIIQGTSKDEFSPNENITREQIATMITRFLNAKGITTASKNDLNSFTDKKNISSWAFNSLAYCVDEGVIQGFDVLGEKQLQPKGTATVEQVITMLDRIAIRYNWIIQSKDKYINGFLIPNDVEFYYYKTVSNGKGGMTIIIEWDEVKDIEKLKLQLNYTLSSNINNNEKVNSLIQALESANSQSININNQVIETNEYTLKYKHDKKYSSSIINIYPK</sequence>
<dbReference type="OrthoDB" id="1758116at2"/>
<dbReference type="InterPro" id="IPR001119">
    <property type="entry name" value="SLH_dom"/>
</dbReference>
<dbReference type="RefSeq" id="WP_072890934.1">
    <property type="nucleotide sequence ID" value="NZ_FRAE01000115.1"/>
</dbReference>
<protein>
    <submittedName>
        <fullName evidence="3">S-layer homology domain-containing protein</fullName>
    </submittedName>
</protein>
<dbReference type="Pfam" id="PF00395">
    <property type="entry name" value="SLH"/>
    <property type="match status" value="2"/>
</dbReference>
<dbReference type="PROSITE" id="PS51272">
    <property type="entry name" value="SLH"/>
    <property type="match status" value="2"/>
</dbReference>
<feature type="domain" description="SLH" evidence="2">
    <location>
        <begin position="82"/>
        <end position="145"/>
    </location>
</feature>
<reference evidence="4" key="1">
    <citation type="submission" date="2016-11" db="EMBL/GenBank/DDBJ databases">
        <authorList>
            <person name="Varghese N."/>
            <person name="Submissions S."/>
        </authorList>
    </citation>
    <scope>NUCLEOTIDE SEQUENCE [LARGE SCALE GENOMIC DNA]</scope>
    <source>
        <strain evidence="4">DSM 15518</strain>
    </source>
</reference>
<dbReference type="EMBL" id="FRAE01000115">
    <property type="protein sequence ID" value="SHK63158.1"/>
    <property type="molecule type" value="Genomic_DNA"/>
</dbReference>
<feature type="domain" description="SLH" evidence="2">
    <location>
        <begin position="148"/>
        <end position="214"/>
    </location>
</feature>
<evidence type="ECO:0000259" key="2">
    <source>
        <dbReference type="PROSITE" id="PS51272"/>
    </source>
</evidence>
<accession>A0A1M6U254</accession>
<evidence type="ECO:0000313" key="4">
    <source>
        <dbReference type="Proteomes" id="UP000242497"/>
    </source>
</evidence>
<organism evidence="3 4">
    <name type="scientific">Tepidibacter formicigenes DSM 15518</name>
    <dbReference type="NCBI Taxonomy" id="1123349"/>
    <lineage>
        <taxon>Bacteria</taxon>
        <taxon>Bacillati</taxon>
        <taxon>Bacillota</taxon>
        <taxon>Clostridia</taxon>
        <taxon>Peptostreptococcales</taxon>
        <taxon>Peptostreptococcaceae</taxon>
        <taxon>Tepidibacter</taxon>
    </lineage>
</organism>
<keyword evidence="4" id="KW-1185">Reference proteome</keyword>